<dbReference type="InterPro" id="IPR050300">
    <property type="entry name" value="GDXG_lipolytic_enzyme"/>
</dbReference>
<evidence type="ECO:0000313" key="6">
    <source>
        <dbReference type="Proteomes" id="UP001220962"/>
    </source>
</evidence>
<dbReference type="Gene3D" id="3.40.50.1820">
    <property type="entry name" value="alpha/beta hydrolase"/>
    <property type="match status" value="1"/>
</dbReference>
<dbReference type="EMBL" id="CP118101">
    <property type="protein sequence ID" value="WDH84912.1"/>
    <property type="molecule type" value="Genomic_DNA"/>
</dbReference>
<dbReference type="SUPFAM" id="SSF53474">
    <property type="entry name" value="alpha/beta-Hydrolases"/>
    <property type="match status" value="1"/>
</dbReference>
<accession>A0AAX3N5K7</accession>
<dbReference type="InterPro" id="IPR013094">
    <property type="entry name" value="AB_hydrolase_3"/>
</dbReference>
<comment type="similarity">
    <text evidence="1">Belongs to the 'GDXG' lipolytic enzyme family.</text>
</comment>
<evidence type="ECO:0000259" key="3">
    <source>
        <dbReference type="Pfam" id="PF07859"/>
    </source>
</evidence>
<protein>
    <submittedName>
        <fullName evidence="5">Alpha/beta hydrolase fold domain-containing protein</fullName>
    </submittedName>
</protein>
<dbReference type="Proteomes" id="UP001220962">
    <property type="component" value="Chromosome"/>
</dbReference>
<dbReference type="Pfam" id="PF20434">
    <property type="entry name" value="BD-FAE"/>
    <property type="match status" value="1"/>
</dbReference>
<reference evidence="5" key="1">
    <citation type="submission" date="2023-02" db="EMBL/GenBank/DDBJ databases">
        <title>Pathogen: clinical or host-associated sample.</title>
        <authorList>
            <person name="Hergert J."/>
            <person name="Casey R."/>
            <person name="Wagner J."/>
            <person name="Young E.L."/>
            <person name="Oakeson K.F."/>
        </authorList>
    </citation>
    <scope>NUCLEOTIDE SEQUENCE</scope>
    <source>
        <strain evidence="5">2022CK-00830</strain>
    </source>
</reference>
<sequence length="264" mass="29372">MRVIEFDYPVKQVTYKTVGKRKLSLYIFESEHPDNSAKNRTSILFFNGGSFKKGPLSPAQFQNQARYLASQGIVAICVDYRNGHDEGFTPIQAICDAKSAVGWIRSNAAELGVDPNRVVMCGASAGGYTAVSSIMFEEFNDDNSTNHIPNALIVFAAGMDGVDIMGRLFPELLETATDLSPIHHIKKCLPPTLWMCGTSDELYDQNRTFVDQMNQAGNNITFQTYDGMGHGFFNYGWHENKPYNDTTLEIQRFLASLEAEHSAS</sequence>
<organism evidence="5 6">
    <name type="scientific">Paenibacillus urinalis</name>
    <dbReference type="NCBI Taxonomy" id="521520"/>
    <lineage>
        <taxon>Bacteria</taxon>
        <taxon>Bacillati</taxon>
        <taxon>Bacillota</taxon>
        <taxon>Bacilli</taxon>
        <taxon>Bacillales</taxon>
        <taxon>Paenibacillaceae</taxon>
        <taxon>Paenibacillus</taxon>
    </lineage>
</organism>
<evidence type="ECO:0000256" key="2">
    <source>
        <dbReference type="ARBA" id="ARBA00022801"/>
    </source>
</evidence>
<dbReference type="RefSeq" id="WP_274337065.1">
    <property type="nucleotide sequence ID" value="NZ_CP118101.1"/>
</dbReference>
<feature type="domain" description="BD-FAE-like" evidence="4">
    <location>
        <begin position="33"/>
        <end position="132"/>
    </location>
</feature>
<dbReference type="PANTHER" id="PTHR48081">
    <property type="entry name" value="AB HYDROLASE SUPERFAMILY PROTEIN C4A8.06C"/>
    <property type="match status" value="1"/>
</dbReference>
<evidence type="ECO:0000256" key="1">
    <source>
        <dbReference type="ARBA" id="ARBA00010515"/>
    </source>
</evidence>
<dbReference type="InterPro" id="IPR029058">
    <property type="entry name" value="AB_hydrolase_fold"/>
</dbReference>
<dbReference type="PANTHER" id="PTHR48081:SF30">
    <property type="entry name" value="ACETYL-HYDROLASE LIPR-RELATED"/>
    <property type="match status" value="1"/>
</dbReference>
<dbReference type="Pfam" id="PF07859">
    <property type="entry name" value="Abhydrolase_3"/>
    <property type="match status" value="1"/>
</dbReference>
<evidence type="ECO:0000313" key="5">
    <source>
        <dbReference type="EMBL" id="WDH84912.1"/>
    </source>
</evidence>
<evidence type="ECO:0000259" key="4">
    <source>
        <dbReference type="Pfam" id="PF20434"/>
    </source>
</evidence>
<keyword evidence="2 5" id="KW-0378">Hydrolase</keyword>
<gene>
    <name evidence="5" type="ORF">PUW23_12150</name>
</gene>
<dbReference type="InterPro" id="IPR049492">
    <property type="entry name" value="BD-FAE-like_dom"/>
</dbReference>
<name>A0AAX3N5K7_9BACL</name>
<proteinExistence type="inferred from homology"/>
<dbReference type="GO" id="GO:0004806">
    <property type="term" value="F:triacylglycerol lipase activity"/>
    <property type="evidence" value="ECO:0007669"/>
    <property type="project" value="TreeGrafter"/>
</dbReference>
<dbReference type="AlphaFoldDB" id="A0AAX3N5K7"/>
<feature type="domain" description="Alpha/beta hydrolase fold-3" evidence="3">
    <location>
        <begin position="177"/>
        <end position="233"/>
    </location>
</feature>